<sequence>MGSISTEHHPGGAHFAFDPVIEPRRAQEHPAGAARGRAGSSPMPGTQAFGAPGINFSPVNSGGARQAFSYDSFASSDSFIPRNNFSSFAGTGLVRAGVKAGKDTGDVFAGFSQGKNGNCATVSAIKAMIQRYGKKETDLFKEVKETQDGYHITLKDGSEVSLTRQELEEAGRHAGFNGNDPEMKKTAILAYAVSGKKAQEADHEGSKFNFSKALDSLENGEYTKDAFIRLGMKDHIRQGTVNDLENGQLGIIEKDVAGPGTAHSMVVIGGVEEHWGNRGGRVEGGTMSGNGREVPENVILLT</sequence>
<comment type="caution">
    <text evidence="2">The sequence shown here is derived from an EMBL/GenBank/DDBJ whole genome shotgun (WGS) entry which is preliminary data.</text>
</comment>
<name>A0A7Y1QKE8_9PSED</name>
<dbReference type="Proteomes" id="UP000542111">
    <property type="component" value="Unassembled WGS sequence"/>
</dbReference>
<accession>A0A7Y1QKE8</accession>
<evidence type="ECO:0008006" key="4">
    <source>
        <dbReference type="Google" id="ProtNLM"/>
    </source>
</evidence>
<dbReference type="RefSeq" id="WP_076962872.1">
    <property type="nucleotide sequence ID" value="NZ_CBCRYT010000035.1"/>
</dbReference>
<reference evidence="2 3" key="1">
    <citation type="journal article" date="2020" name="Front. Microbiol.">
        <title>Genetic Organization of the aprX-lipA2 Operon Affects the Proteolytic Potential of Pseudomonas Species in Milk.</title>
        <authorList>
            <person name="Maier C."/>
            <person name="Huptas C."/>
            <person name="von Neubeck M."/>
            <person name="Scherer S."/>
            <person name="Wenning M."/>
            <person name="Lucking G."/>
        </authorList>
    </citation>
    <scope>NUCLEOTIDE SEQUENCE [LARGE SCALE GENOMIC DNA]</scope>
    <source>
        <strain evidence="2 3">G4779</strain>
    </source>
</reference>
<dbReference type="AlphaFoldDB" id="A0A7Y1QKE8"/>
<protein>
    <recommendedName>
        <fullName evidence="4">Type III secretion effector protein</fullName>
    </recommendedName>
</protein>
<gene>
    <name evidence="2" type="ORF">HBO33_05480</name>
</gene>
<feature type="region of interest" description="Disordered" evidence="1">
    <location>
        <begin position="26"/>
        <end position="54"/>
    </location>
</feature>
<feature type="compositionally biased region" description="Gly residues" evidence="1">
    <location>
        <begin position="277"/>
        <end position="288"/>
    </location>
</feature>
<evidence type="ECO:0000313" key="3">
    <source>
        <dbReference type="Proteomes" id="UP000542111"/>
    </source>
</evidence>
<feature type="region of interest" description="Disordered" evidence="1">
    <location>
        <begin position="277"/>
        <end position="296"/>
    </location>
</feature>
<dbReference type="OrthoDB" id="6892554at2"/>
<proteinExistence type="predicted"/>
<dbReference type="EMBL" id="JAAQYP010000006">
    <property type="protein sequence ID" value="NNA94609.1"/>
    <property type="molecule type" value="Genomic_DNA"/>
</dbReference>
<evidence type="ECO:0000313" key="2">
    <source>
        <dbReference type="EMBL" id="NNA94609.1"/>
    </source>
</evidence>
<organism evidence="2 3">
    <name type="scientific">Pseudomonas gessardii</name>
    <dbReference type="NCBI Taxonomy" id="78544"/>
    <lineage>
        <taxon>Bacteria</taxon>
        <taxon>Pseudomonadati</taxon>
        <taxon>Pseudomonadota</taxon>
        <taxon>Gammaproteobacteria</taxon>
        <taxon>Pseudomonadales</taxon>
        <taxon>Pseudomonadaceae</taxon>
        <taxon>Pseudomonas</taxon>
    </lineage>
</organism>
<dbReference type="GeneID" id="70104285"/>
<evidence type="ECO:0000256" key="1">
    <source>
        <dbReference type="SAM" id="MobiDB-lite"/>
    </source>
</evidence>